<dbReference type="EMBL" id="JAMTCO010000001">
    <property type="protein sequence ID" value="MCP2267910.1"/>
    <property type="molecule type" value="Genomic_DNA"/>
</dbReference>
<accession>A0ABT1I5K1</accession>
<evidence type="ECO:0008006" key="3">
    <source>
        <dbReference type="Google" id="ProtNLM"/>
    </source>
</evidence>
<proteinExistence type="predicted"/>
<dbReference type="RefSeq" id="WP_253884827.1">
    <property type="nucleotide sequence ID" value="NZ_BAAAVB010000002.1"/>
</dbReference>
<keyword evidence="2" id="KW-1185">Reference proteome</keyword>
<dbReference type="Proteomes" id="UP001205185">
    <property type="component" value="Unassembled WGS sequence"/>
</dbReference>
<name>A0ABT1I5K1_9PSEU</name>
<gene>
    <name evidence="1" type="ORF">LV75_000392</name>
</gene>
<evidence type="ECO:0000313" key="2">
    <source>
        <dbReference type="Proteomes" id="UP001205185"/>
    </source>
</evidence>
<sequence>MAADVSAQLVTRGPTEVAAFVAGCAERVAQLFTGLRGDDPERADDVDTYLRGLDLLWDVSAPSTEFDEVAAAMARWPELDTEQEPLVEDDDIDSFYAVLALWHAVSYRTGGDVAEAQACAHAVWTAMGLLDENLPDSALAEAELEQQRQALANTVSPPELLRRRAEDQRVSRERLLVAHGS</sequence>
<comment type="caution">
    <text evidence="1">The sequence shown here is derived from an EMBL/GenBank/DDBJ whole genome shotgun (WGS) entry which is preliminary data.</text>
</comment>
<organism evidence="1 2">
    <name type="scientific">Actinokineospora diospyrosa</name>
    <dbReference type="NCBI Taxonomy" id="103728"/>
    <lineage>
        <taxon>Bacteria</taxon>
        <taxon>Bacillati</taxon>
        <taxon>Actinomycetota</taxon>
        <taxon>Actinomycetes</taxon>
        <taxon>Pseudonocardiales</taxon>
        <taxon>Pseudonocardiaceae</taxon>
        <taxon>Actinokineospora</taxon>
    </lineage>
</organism>
<reference evidence="1 2" key="1">
    <citation type="submission" date="2022-06" db="EMBL/GenBank/DDBJ databases">
        <title>Genomic Encyclopedia of Archaeal and Bacterial Type Strains, Phase II (KMG-II): from individual species to whole genera.</title>
        <authorList>
            <person name="Goeker M."/>
        </authorList>
    </citation>
    <scope>NUCLEOTIDE SEQUENCE [LARGE SCALE GENOMIC DNA]</scope>
    <source>
        <strain evidence="1 2">DSM 44255</strain>
    </source>
</reference>
<protein>
    <recommendedName>
        <fullName evidence="3">DUF4259 domain-containing protein</fullName>
    </recommendedName>
</protein>
<evidence type="ECO:0000313" key="1">
    <source>
        <dbReference type="EMBL" id="MCP2267910.1"/>
    </source>
</evidence>